<dbReference type="Proteomes" id="UP000048965">
    <property type="component" value="Unassembled WGS sequence"/>
</dbReference>
<dbReference type="InterPro" id="IPR025463">
    <property type="entry name" value="DUF4314"/>
</dbReference>
<sequence>MTYKRGDRIALVHTTDPHTDLTEGDQGTVRRYDANLAQLSVDWDNGSTLSMLLDDGDEVRPA</sequence>
<name>A0A0P4R7U9_9ACTN</name>
<proteinExistence type="predicted"/>
<dbReference type="EMBL" id="BBNO01000004">
    <property type="protein sequence ID" value="GAO08652.1"/>
    <property type="molecule type" value="Genomic_DNA"/>
</dbReference>
<keyword evidence="3" id="KW-1185">Reference proteome</keyword>
<organism evidence="2 3">
    <name type="scientific">Streptomyces lydicamycinicus</name>
    <dbReference type="NCBI Taxonomy" id="1546107"/>
    <lineage>
        <taxon>Bacteria</taxon>
        <taxon>Bacillati</taxon>
        <taxon>Actinomycetota</taxon>
        <taxon>Actinomycetes</taxon>
        <taxon>Kitasatosporales</taxon>
        <taxon>Streptomycetaceae</taxon>
        <taxon>Streptomyces</taxon>
    </lineage>
</organism>
<reference evidence="3" key="1">
    <citation type="submission" date="2014-09" db="EMBL/GenBank/DDBJ databases">
        <title>Whole genome shotgun sequence of Streptomyces sp. NBRC 110027.</title>
        <authorList>
            <person name="Komaki H."/>
            <person name="Ichikawa N."/>
            <person name="Katano-Makiyama Y."/>
            <person name="Hosoyama A."/>
            <person name="Hashimoto M."/>
            <person name="Uohara A."/>
            <person name="Kitahashi Y."/>
            <person name="Ohji S."/>
            <person name="Kimura A."/>
            <person name="Yamazoe A."/>
            <person name="Igarashi Y."/>
            <person name="Fujita N."/>
        </authorList>
    </citation>
    <scope>NUCLEOTIDE SEQUENCE [LARGE SCALE GENOMIC DNA]</scope>
    <source>
        <strain evidence="3">NBRC 110027</strain>
    </source>
</reference>
<dbReference type="Pfam" id="PF14192">
    <property type="entry name" value="DUF4314"/>
    <property type="match status" value="1"/>
</dbReference>
<dbReference type="AlphaFoldDB" id="A0A0P4R7U9"/>
<comment type="caution">
    <text evidence="2">The sequence shown here is derived from an EMBL/GenBank/DDBJ whole genome shotgun (WGS) entry which is preliminary data.</text>
</comment>
<reference evidence="2 3" key="2">
    <citation type="journal article" date="2015" name="Stand. Genomic Sci.">
        <title>Draft genome sequence of marine-derived Streptomyces sp. TP-A0598, a producer of anti-MRSA antibiotic lydicamycins.</title>
        <authorList>
            <person name="Komaki H."/>
            <person name="Ichikawa N."/>
            <person name="Hosoyama A."/>
            <person name="Fujita N."/>
            <person name="Igarashi Y."/>
        </authorList>
    </citation>
    <scope>NUCLEOTIDE SEQUENCE [LARGE SCALE GENOMIC DNA]</scope>
    <source>
        <strain evidence="2 3">NBRC 110027</strain>
    </source>
</reference>
<accession>A0A0P4R7U9</accession>
<evidence type="ECO:0000313" key="2">
    <source>
        <dbReference type="EMBL" id="GAO08652.1"/>
    </source>
</evidence>
<evidence type="ECO:0000313" key="3">
    <source>
        <dbReference type="Proteomes" id="UP000048965"/>
    </source>
</evidence>
<dbReference type="RefSeq" id="WP_042154429.1">
    <property type="nucleotide sequence ID" value="NZ_BBNO01000004.1"/>
</dbReference>
<feature type="domain" description="DUF4314" evidence="1">
    <location>
        <begin position="2"/>
        <end position="52"/>
    </location>
</feature>
<dbReference type="OrthoDB" id="7069211at2"/>
<gene>
    <name evidence="2" type="ORF">TPA0598_04_02880</name>
</gene>
<evidence type="ECO:0000259" key="1">
    <source>
        <dbReference type="Pfam" id="PF14192"/>
    </source>
</evidence>
<protein>
    <recommendedName>
        <fullName evidence="1">DUF4314 domain-containing protein</fullName>
    </recommendedName>
</protein>